<comment type="subcellular location">
    <subcellularLocation>
        <location evidence="1">Nucleus</location>
    </subcellularLocation>
</comment>
<dbReference type="GO" id="GO:0005634">
    <property type="term" value="C:nucleus"/>
    <property type="evidence" value="ECO:0007669"/>
    <property type="project" value="UniProtKB-SubCell"/>
</dbReference>
<evidence type="ECO:0000256" key="1">
    <source>
        <dbReference type="ARBA" id="ARBA00004123"/>
    </source>
</evidence>
<keyword evidence="5" id="KW-0539">Nucleus</keyword>
<gene>
    <name evidence="8" type="ORF">OsJ_07080</name>
</gene>
<dbReference type="PANTHER" id="PTHR31190:SF160">
    <property type="entry name" value="OSJNBA0042L16.9 PROTEIN"/>
    <property type="match status" value="1"/>
</dbReference>
<evidence type="ECO:0000256" key="6">
    <source>
        <dbReference type="SAM" id="MobiDB-lite"/>
    </source>
</evidence>
<keyword evidence="4" id="KW-0804">Transcription</keyword>
<dbReference type="InterPro" id="IPR016177">
    <property type="entry name" value="DNA-bd_dom_sf"/>
</dbReference>
<evidence type="ECO:0000256" key="4">
    <source>
        <dbReference type="ARBA" id="ARBA00023163"/>
    </source>
</evidence>
<dbReference type="InterPro" id="IPR036955">
    <property type="entry name" value="AP2/ERF_dom_sf"/>
</dbReference>
<evidence type="ECO:0000256" key="5">
    <source>
        <dbReference type="ARBA" id="ARBA00023242"/>
    </source>
</evidence>
<dbReference type="SMART" id="SM00380">
    <property type="entry name" value="AP2"/>
    <property type="match status" value="1"/>
</dbReference>
<evidence type="ECO:0000256" key="3">
    <source>
        <dbReference type="ARBA" id="ARBA00023125"/>
    </source>
</evidence>
<dbReference type="PANTHER" id="PTHR31190">
    <property type="entry name" value="DNA-BINDING DOMAIN"/>
    <property type="match status" value="1"/>
</dbReference>
<dbReference type="PROSITE" id="PS51032">
    <property type="entry name" value="AP2_ERF"/>
    <property type="match status" value="1"/>
</dbReference>
<reference evidence="8" key="2">
    <citation type="submission" date="2008-12" db="EMBL/GenBank/DDBJ databases">
        <title>Improved gene annotation of the rice (Oryza sativa) genomes.</title>
        <authorList>
            <person name="Wang J."/>
            <person name="Li R."/>
            <person name="Fan W."/>
            <person name="Huang Q."/>
            <person name="Zhang J."/>
            <person name="Zhou Y."/>
            <person name="Hu Y."/>
            <person name="Zi S."/>
            <person name="Li J."/>
            <person name="Ni P."/>
            <person name="Zheng H."/>
            <person name="Zhang Y."/>
            <person name="Zhao M."/>
            <person name="Hao Q."/>
            <person name="McDermott J."/>
            <person name="Samudrala R."/>
            <person name="Kristiansen K."/>
            <person name="Wong G.K.-S."/>
        </authorList>
    </citation>
    <scope>NUCLEOTIDE SEQUENCE</scope>
</reference>
<evidence type="ECO:0000259" key="7">
    <source>
        <dbReference type="PROSITE" id="PS51032"/>
    </source>
</evidence>
<dbReference type="GO" id="GO:0003677">
    <property type="term" value="F:DNA binding"/>
    <property type="evidence" value="ECO:0007669"/>
    <property type="project" value="UniProtKB-KW"/>
</dbReference>
<dbReference type="AlphaFoldDB" id="B9F0H0"/>
<dbReference type="Proteomes" id="UP000007752">
    <property type="component" value="Chromosome 2"/>
</dbReference>
<dbReference type="Gene3D" id="3.30.730.10">
    <property type="entry name" value="AP2/ERF domain"/>
    <property type="match status" value="1"/>
</dbReference>
<organism evidence="8">
    <name type="scientific">Oryza sativa subsp. japonica</name>
    <name type="common">Rice</name>
    <dbReference type="NCBI Taxonomy" id="39947"/>
    <lineage>
        <taxon>Eukaryota</taxon>
        <taxon>Viridiplantae</taxon>
        <taxon>Streptophyta</taxon>
        <taxon>Embryophyta</taxon>
        <taxon>Tracheophyta</taxon>
        <taxon>Spermatophyta</taxon>
        <taxon>Magnoliopsida</taxon>
        <taxon>Liliopsida</taxon>
        <taxon>Poales</taxon>
        <taxon>Poaceae</taxon>
        <taxon>BOP clade</taxon>
        <taxon>Oryzoideae</taxon>
        <taxon>Oryzeae</taxon>
        <taxon>Oryzinae</taxon>
        <taxon>Oryza</taxon>
        <taxon>Oryza sativa</taxon>
    </lineage>
</organism>
<feature type="domain" description="AP2/ERF" evidence="7">
    <location>
        <begin position="90"/>
        <end position="121"/>
    </location>
</feature>
<dbReference type="EMBL" id="CM000139">
    <property type="protein sequence ID" value="EEE57162.1"/>
    <property type="molecule type" value="Genomic_DNA"/>
</dbReference>
<keyword evidence="2" id="KW-0805">Transcription regulation</keyword>
<evidence type="ECO:0000256" key="2">
    <source>
        <dbReference type="ARBA" id="ARBA00023015"/>
    </source>
</evidence>
<dbReference type="InterPro" id="IPR001471">
    <property type="entry name" value="AP2/ERF_dom"/>
</dbReference>
<evidence type="ECO:0000313" key="8">
    <source>
        <dbReference type="EMBL" id="EEE57162.1"/>
    </source>
</evidence>
<feature type="compositionally biased region" description="Basic and acidic residues" evidence="6">
    <location>
        <begin position="210"/>
        <end position="221"/>
    </location>
</feature>
<name>B9F0H0_ORYSJ</name>
<protein>
    <recommendedName>
        <fullName evidence="7">AP2/ERF domain-containing protein</fullName>
    </recommendedName>
</protein>
<accession>B9F0H0</accession>
<sequence length="237" mass="25294">MAALFEAAETAAIVAALTRVIADGGRGGGGGVCVPPPAPSLVVPPRAGTGGGRRVDVAREEEMREITPAGQNVAEAAAAVVVAAPATARRYRGVRRRPWGKWAAEIRDPRKAARVWLGHLPHRRGRGARLRRRRATLPRAPRQAQLPRGGVPPVAGSRCRSHVLLAAVDLERSLSGFVDLRTAAAAIAVRRGGGDDSAWWEPWRQRSREREGIARETKRAGEMGIVVPGTPSPQNLN</sequence>
<feature type="region of interest" description="Disordered" evidence="6">
    <location>
        <begin position="210"/>
        <end position="237"/>
    </location>
</feature>
<dbReference type="InterPro" id="IPR044808">
    <property type="entry name" value="ERF_plant"/>
</dbReference>
<reference evidence="8" key="1">
    <citation type="journal article" date="2005" name="PLoS Biol.">
        <title>The genomes of Oryza sativa: a history of duplications.</title>
        <authorList>
            <person name="Yu J."/>
            <person name="Wang J."/>
            <person name="Lin W."/>
            <person name="Li S."/>
            <person name="Li H."/>
            <person name="Zhou J."/>
            <person name="Ni P."/>
            <person name="Dong W."/>
            <person name="Hu S."/>
            <person name="Zeng C."/>
            <person name="Zhang J."/>
            <person name="Zhang Y."/>
            <person name="Li R."/>
            <person name="Xu Z."/>
            <person name="Li S."/>
            <person name="Li X."/>
            <person name="Zheng H."/>
            <person name="Cong L."/>
            <person name="Lin L."/>
            <person name="Yin J."/>
            <person name="Geng J."/>
            <person name="Li G."/>
            <person name="Shi J."/>
            <person name="Liu J."/>
            <person name="Lv H."/>
            <person name="Li J."/>
            <person name="Wang J."/>
            <person name="Deng Y."/>
            <person name="Ran L."/>
            <person name="Shi X."/>
            <person name="Wang X."/>
            <person name="Wu Q."/>
            <person name="Li C."/>
            <person name="Ren X."/>
            <person name="Wang J."/>
            <person name="Wang X."/>
            <person name="Li D."/>
            <person name="Liu D."/>
            <person name="Zhang X."/>
            <person name="Ji Z."/>
            <person name="Zhao W."/>
            <person name="Sun Y."/>
            <person name="Zhang Z."/>
            <person name="Bao J."/>
            <person name="Han Y."/>
            <person name="Dong L."/>
            <person name="Ji J."/>
            <person name="Chen P."/>
            <person name="Wu S."/>
            <person name="Liu J."/>
            <person name="Xiao Y."/>
            <person name="Bu D."/>
            <person name="Tan J."/>
            <person name="Yang L."/>
            <person name="Ye C."/>
            <person name="Zhang J."/>
            <person name="Xu J."/>
            <person name="Zhou Y."/>
            <person name="Yu Y."/>
            <person name="Zhang B."/>
            <person name="Zhuang S."/>
            <person name="Wei H."/>
            <person name="Liu B."/>
            <person name="Lei M."/>
            <person name="Yu H."/>
            <person name="Li Y."/>
            <person name="Xu H."/>
            <person name="Wei S."/>
            <person name="He X."/>
            <person name="Fang L."/>
            <person name="Zhang Z."/>
            <person name="Zhang Y."/>
            <person name="Huang X."/>
            <person name="Su Z."/>
            <person name="Tong W."/>
            <person name="Li J."/>
            <person name="Tong Z."/>
            <person name="Li S."/>
            <person name="Ye J."/>
            <person name="Wang L."/>
            <person name="Fang L."/>
            <person name="Lei T."/>
            <person name="Chen C."/>
            <person name="Chen H."/>
            <person name="Xu Z."/>
            <person name="Li H."/>
            <person name="Huang H."/>
            <person name="Zhang F."/>
            <person name="Xu H."/>
            <person name="Li N."/>
            <person name="Zhao C."/>
            <person name="Li S."/>
            <person name="Dong L."/>
            <person name="Huang Y."/>
            <person name="Li L."/>
            <person name="Xi Y."/>
            <person name="Qi Q."/>
            <person name="Li W."/>
            <person name="Zhang B."/>
            <person name="Hu W."/>
            <person name="Zhang Y."/>
            <person name="Tian X."/>
            <person name="Jiao Y."/>
            <person name="Liang X."/>
            <person name="Jin J."/>
            <person name="Gao L."/>
            <person name="Zheng W."/>
            <person name="Hao B."/>
            <person name="Liu S."/>
            <person name="Wang W."/>
            <person name="Yuan L."/>
            <person name="Cao M."/>
            <person name="McDermott J."/>
            <person name="Samudrala R."/>
            <person name="Wang J."/>
            <person name="Wong G.K."/>
            <person name="Yang H."/>
        </authorList>
    </citation>
    <scope>NUCLEOTIDE SEQUENCE [LARGE SCALE GENOMIC DNA]</scope>
</reference>
<dbReference type="GO" id="GO:0003700">
    <property type="term" value="F:DNA-binding transcription factor activity"/>
    <property type="evidence" value="ECO:0007669"/>
    <property type="project" value="InterPro"/>
</dbReference>
<keyword evidence="3" id="KW-0238">DNA-binding</keyword>
<dbReference type="GO" id="GO:0009873">
    <property type="term" value="P:ethylene-activated signaling pathway"/>
    <property type="evidence" value="ECO:0007669"/>
    <property type="project" value="InterPro"/>
</dbReference>
<dbReference type="SUPFAM" id="SSF54171">
    <property type="entry name" value="DNA-binding domain"/>
    <property type="match status" value="1"/>
</dbReference>
<proteinExistence type="predicted"/>